<reference evidence="2 3" key="1">
    <citation type="submission" date="2017-11" db="EMBL/GenBank/DDBJ databases">
        <title>Draft genome sequence of Bacillus pumilus 51_5il from lake Gorkoye (Russia: Novosibirsk region).</title>
        <authorList>
            <person name="Shipova A.A."/>
            <person name="Rozanov A.S."/>
            <person name="Bryanskaya A.V."/>
            <person name="Peltek S.E."/>
        </authorList>
    </citation>
    <scope>NUCLEOTIDE SEQUENCE [LARGE SCALE GENOMIC DNA]</scope>
    <source>
        <strain evidence="2 3">51_5il</strain>
    </source>
</reference>
<dbReference type="EMBL" id="PEKP01000010">
    <property type="protein sequence ID" value="PIK26918.1"/>
    <property type="molecule type" value="Genomic_DNA"/>
</dbReference>
<dbReference type="GO" id="GO:0006310">
    <property type="term" value="P:DNA recombination"/>
    <property type="evidence" value="ECO:0007669"/>
    <property type="project" value="InterPro"/>
</dbReference>
<dbReference type="Proteomes" id="UP000230768">
    <property type="component" value="Unassembled WGS sequence"/>
</dbReference>
<sequence>MISPSSMSTFQKMGETKRAIRKDAVRCCSFMISANPEFFEGLSPECEKAFFQSNLAFLQERYGKEIEKAMRSSLGFIMVRC</sequence>
<proteinExistence type="inferred from homology"/>
<comment type="similarity">
    <text evidence="1">Belongs to the plasmid mobilization pre family.</text>
</comment>
<dbReference type="Pfam" id="PF01076">
    <property type="entry name" value="Mob_Pre"/>
    <property type="match status" value="1"/>
</dbReference>
<gene>
    <name evidence="2" type="ORF">CTV99_09410</name>
</gene>
<dbReference type="Gene3D" id="3.30.930.30">
    <property type="match status" value="1"/>
</dbReference>
<evidence type="ECO:0000313" key="3">
    <source>
        <dbReference type="Proteomes" id="UP000230768"/>
    </source>
</evidence>
<evidence type="ECO:0000313" key="2">
    <source>
        <dbReference type="EMBL" id="PIK26918.1"/>
    </source>
</evidence>
<dbReference type="AlphaFoldDB" id="A0A2G8ITS8"/>
<dbReference type="RefSeq" id="WP_099727326.1">
    <property type="nucleotide sequence ID" value="NZ_JAEKDO010000017.1"/>
</dbReference>
<protein>
    <submittedName>
        <fullName evidence="2">Uncharacterized protein</fullName>
    </submittedName>
</protein>
<evidence type="ECO:0000256" key="1">
    <source>
        <dbReference type="ARBA" id="ARBA00010657"/>
    </source>
</evidence>
<accession>A0A2G8ITS8</accession>
<comment type="caution">
    <text evidence="2">The sequence shown here is derived from an EMBL/GenBank/DDBJ whole genome shotgun (WGS) entry which is preliminary data.</text>
</comment>
<dbReference type="InterPro" id="IPR001668">
    <property type="entry name" value="Mob_Pre"/>
</dbReference>
<organism evidence="2 3">
    <name type="scientific">Bacillus pumilus</name>
    <name type="common">Bacillus mesentericus</name>
    <dbReference type="NCBI Taxonomy" id="1408"/>
    <lineage>
        <taxon>Bacteria</taxon>
        <taxon>Bacillati</taxon>
        <taxon>Bacillota</taxon>
        <taxon>Bacilli</taxon>
        <taxon>Bacillales</taxon>
        <taxon>Bacillaceae</taxon>
        <taxon>Bacillus</taxon>
    </lineage>
</organism>
<dbReference type="CDD" id="cd17242">
    <property type="entry name" value="MobM_relaxase"/>
    <property type="match status" value="1"/>
</dbReference>
<dbReference type="GO" id="GO:0003677">
    <property type="term" value="F:DNA binding"/>
    <property type="evidence" value="ECO:0007669"/>
    <property type="project" value="InterPro"/>
</dbReference>
<name>A0A2G8ITS8_BACPU</name>